<evidence type="ECO:0000313" key="2">
    <source>
        <dbReference type="EMBL" id="SVB24176.1"/>
    </source>
</evidence>
<dbReference type="CDD" id="cd00130">
    <property type="entry name" value="PAS"/>
    <property type="match status" value="1"/>
</dbReference>
<reference evidence="2" key="1">
    <citation type="submission" date="2018-05" db="EMBL/GenBank/DDBJ databases">
        <authorList>
            <person name="Lanie J.A."/>
            <person name="Ng W.-L."/>
            <person name="Kazmierczak K.M."/>
            <person name="Andrzejewski T.M."/>
            <person name="Davidsen T.M."/>
            <person name="Wayne K.J."/>
            <person name="Tettelin H."/>
            <person name="Glass J.I."/>
            <person name="Rusch D."/>
            <person name="Podicherti R."/>
            <person name="Tsui H.-C.T."/>
            <person name="Winkler M.E."/>
        </authorList>
    </citation>
    <scope>NUCLEOTIDE SEQUENCE</scope>
</reference>
<dbReference type="SUPFAM" id="SSF55785">
    <property type="entry name" value="PYP-like sensor domain (PAS domain)"/>
    <property type="match status" value="1"/>
</dbReference>
<dbReference type="SMART" id="SM00091">
    <property type="entry name" value="PAS"/>
    <property type="match status" value="1"/>
</dbReference>
<sequence>MILEHLPDAIFILDSVGVIQYVNKSALDLLQTSFQKLRGILIDDVFSKTLNTEEGKESLEKQIRKGNIQNLDTHLVFEGVSVPVYASFNVIENIKGESNVIIVSAKNASFQKSLEKELKHQQILTISRDRIRALGELSVGLVHNISQPLTALEMRLELMREQLVKANGEIDKESFEEIKHLISQINNNIRV</sequence>
<accession>A0A382CDK2</accession>
<dbReference type="EMBL" id="UINC01034009">
    <property type="protein sequence ID" value="SVB24176.1"/>
    <property type="molecule type" value="Genomic_DNA"/>
</dbReference>
<dbReference type="InterPro" id="IPR000014">
    <property type="entry name" value="PAS"/>
</dbReference>
<feature type="non-terminal residue" evidence="2">
    <location>
        <position position="191"/>
    </location>
</feature>
<dbReference type="InterPro" id="IPR035965">
    <property type="entry name" value="PAS-like_dom_sf"/>
</dbReference>
<dbReference type="Gene3D" id="1.10.287.130">
    <property type="match status" value="1"/>
</dbReference>
<protein>
    <recommendedName>
        <fullName evidence="1">PAS domain-containing protein</fullName>
    </recommendedName>
</protein>
<gene>
    <name evidence="2" type="ORF">METZ01_LOCUS177030</name>
</gene>
<proteinExistence type="predicted"/>
<dbReference type="NCBIfam" id="TIGR00229">
    <property type="entry name" value="sensory_box"/>
    <property type="match status" value="1"/>
</dbReference>
<dbReference type="AlphaFoldDB" id="A0A382CDK2"/>
<organism evidence="2">
    <name type="scientific">marine metagenome</name>
    <dbReference type="NCBI Taxonomy" id="408172"/>
    <lineage>
        <taxon>unclassified sequences</taxon>
        <taxon>metagenomes</taxon>
        <taxon>ecological metagenomes</taxon>
    </lineage>
</organism>
<evidence type="ECO:0000259" key="1">
    <source>
        <dbReference type="PROSITE" id="PS50112"/>
    </source>
</evidence>
<dbReference type="Gene3D" id="3.30.450.20">
    <property type="entry name" value="PAS domain"/>
    <property type="match status" value="1"/>
</dbReference>
<dbReference type="PROSITE" id="PS50112">
    <property type="entry name" value="PAS"/>
    <property type="match status" value="1"/>
</dbReference>
<name>A0A382CDK2_9ZZZZ</name>
<feature type="domain" description="PAS" evidence="1">
    <location>
        <begin position="1"/>
        <end position="39"/>
    </location>
</feature>
<dbReference type="Pfam" id="PF13426">
    <property type="entry name" value="PAS_9"/>
    <property type="match status" value="1"/>
</dbReference>